<name>C7QDE7_CATAD</name>
<dbReference type="HOGENOM" id="CLU_2104575_0_0_11"/>
<evidence type="ECO:0000313" key="1">
    <source>
        <dbReference type="EMBL" id="ACU72740.1"/>
    </source>
</evidence>
<organism evidence="1 2">
    <name type="scientific">Catenulispora acidiphila (strain DSM 44928 / JCM 14897 / NBRC 102108 / NRRL B-24433 / ID139908)</name>
    <dbReference type="NCBI Taxonomy" id="479433"/>
    <lineage>
        <taxon>Bacteria</taxon>
        <taxon>Bacillati</taxon>
        <taxon>Actinomycetota</taxon>
        <taxon>Actinomycetes</taxon>
        <taxon>Catenulisporales</taxon>
        <taxon>Catenulisporaceae</taxon>
        <taxon>Catenulispora</taxon>
    </lineage>
</organism>
<evidence type="ECO:0000313" key="2">
    <source>
        <dbReference type="Proteomes" id="UP000000851"/>
    </source>
</evidence>
<proteinExistence type="predicted"/>
<dbReference type="KEGG" id="cai:Caci_3842"/>
<dbReference type="RefSeq" id="WP_015792469.1">
    <property type="nucleotide sequence ID" value="NC_013131.1"/>
</dbReference>
<dbReference type="EMBL" id="CP001700">
    <property type="protein sequence ID" value="ACU72740.1"/>
    <property type="molecule type" value="Genomic_DNA"/>
</dbReference>
<keyword evidence="2" id="KW-1185">Reference proteome</keyword>
<protein>
    <submittedName>
        <fullName evidence="1">Uncharacterized protein</fullName>
    </submittedName>
</protein>
<dbReference type="InParanoid" id="C7QDE7"/>
<reference evidence="1 2" key="1">
    <citation type="journal article" date="2009" name="Stand. Genomic Sci.">
        <title>Complete genome sequence of Catenulispora acidiphila type strain (ID 139908).</title>
        <authorList>
            <person name="Copeland A."/>
            <person name="Lapidus A."/>
            <person name="Glavina Del Rio T."/>
            <person name="Nolan M."/>
            <person name="Lucas S."/>
            <person name="Chen F."/>
            <person name="Tice H."/>
            <person name="Cheng J.F."/>
            <person name="Bruce D."/>
            <person name="Goodwin L."/>
            <person name="Pitluck S."/>
            <person name="Mikhailova N."/>
            <person name="Pati A."/>
            <person name="Ivanova N."/>
            <person name="Mavromatis K."/>
            <person name="Chen A."/>
            <person name="Palaniappan K."/>
            <person name="Chain P."/>
            <person name="Land M."/>
            <person name="Hauser L."/>
            <person name="Chang Y.J."/>
            <person name="Jeffries C.D."/>
            <person name="Chertkov O."/>
            <person name="Brettin T."/>
            <person name="Detter J.C."/>
            <person name="Han C."/>
            <person name="Ali Z."/>
            <person name="Tindall B.J."/>
            <person name="Goker M."/>
            <person name="Bristow J."/>
            <person name="Eisen J.A."/>
            <person name="Markowitz V."/>
            <person name="Hugenholtz P."/>
            <person name="Kyrpides N.C."/>
            <person name="Klenk H.P."/>
        </authorList>
    </citation>
    <scope>NUCLEOTIDE SEQUENCE [LARGE SCALE GENOMIC DNA]</scope>
    <source>
        <strain evidence="2">DSM 44928 / JCM 14897 / NBRC 102108 / NRRL B-24433 / ID139908</strain>
    </source>
</reference>
<dbReference type="STRING" id="479433.Caci_3842"/>
<dbReference type="AlphaFoldDB" id="C7QDE7"/>
<gene>
    <name evidence="1" type="ordered locus">Caci_3842</name>
</gene>
<dbReference type="Proteomes" id="UP000000851">
    <property type="component" value="Chromosome"/>
</dbReference>
<accession>C7QDE7</accession>
<sequence length="115" mass="12049">MPGDARPAPATSSAGSVERLEPKALSALVAFEVPSEDPTRRRAIAEAVVDLLMNAKERHARLRETSMRSTGGVIDHPELSFRLVRATGDDFAAEPTLRTTAEAIAGGSGHSDGAA</sequence>